<dbReference type="PANTHER" id="PTHR43792:SF1">
    <property type="entry name" value="N-ACETYLTRANSFERASE DOMAIN-CONTAINING PROTEIN"/>
    <property type="match status" value="1"/>
</dbReference>
<dbReference type="EMBL" id="VFPA01000007">
    <property type="protein sequence ID" value="TQM02167.1"/>
    <property type="molecule type" value="Genomic_DNA"/>
</dbReference>
<dbReference type="GO" id="GO:0016747">
    <property type="term" value="F:acyltransferase activity, transferring groups other than amino-acyl groups"/>
    <property type="evidence" value="ECO:0007669"/>
    <property type="project" value="InterPro"/>
</dbReference>
<dbReference type="SUPFAM" id="SSF55729">
    <property type="entry name" value="Acyl-CoA N-acyltransferases (Nat)"/>
    <property type="match status" value="1"/>
</dbReference>
<dbReference type="CDD" id="cd04301">
    <property type="entry name" value="NAT_SF"/>
    <property type="match status" value="1"/>
</dbReference>
<keyword evidence="3" id="KW-1185">Reference proteome</keyword>
<evidence type="ECO:0000313" key="3">
    <source>
        <dbReference type="Proteomes" id="UP000315677"/>
    </source>
</evidence>
<gene>
    <name evidence="2" type="ORF">FB558_8029</name>
</gene>
<keyword evidence="2" id="KW-0808">Transferase</keyword>
<dbReference type="InterPro" id="IPR016181">
    <property type="entry name" value="Acyl_CoA_acyltransferase"/>
</dbReference>
<dbReference type="Gene3D" id="3.40.630.30">
    <property type="match status" value="1"/>
</dbReference>
<proteinExistence type="predicted"/>
<name>A0A543CYJ1_9PSEU</name>
<accession>A0A543CYJ1</accession>
<feature type="domain" description="N-acetyltransferase" evidence="1">
    <location>
        <begin position="10"/>
        <end position="174"/>
    </location>
</feature>
<reference evidence="2 3" key="1">
    <citation type="submission" date="2019-06" db="EMBL/GenBank/DDBJ databases">
        <title>Sequencing the genomes of 1000 actinobacteria strains.</title>
        <authorList>
            <person name="Klenk H.-P."/>
        </authorList>
    </citation>
    <scope>NUCLEOTIDE SEQUENCE [LARGE SCALE GENOMIC DNA]</scope>
    <source>
        <strain evidence="2 3">DSM 45301</strain>
    </source>
</reference>
<dbReference type="Pfam" id="PF13302">
    <property type="entry name" value="Acetyltransf_3"/>
    <property type="match status" value="1"/>
</dbReference>
<protein>
    <submittedName>
        <fullName evidence="2">RimJ/RimL family protein N-acetyltransferase</fullName>
    </submittedName>
</protein>
<sequence length="191" mass="21416">MDYPLTTVRLQVRPWTVDDAEGALATYGTVDVTGWLTPAVDHIADRAAMRAVLHAWVEAQPNLQPPCGRWAIERRADASVVGGLAIRLLPPYEEDLEISFQLRPDAWGNGYAAEAARALIEWAFTQDVDELFAVAIPHNTRAIETTRRLGMTWVGETDKYYDRVLQVYRVRPDDLIDEPAITEPDSDLGEI</sequence>
<dbReference type="AlphaFoldDB" id="A0A543CYJ1"/>
<evidence type="ECO:0000259" key="1">
    <source>
        <dbReference type="PROSITE" id="PS51186"/>
    </source>
</evidence>
<dbReference type="Proteomes" id="UP000315677">
    <property type="component" value="Unassembled WGS sequence"/>
</dbReference>
<dbReference type="PROSITE" id="PS51186">
    <property type="entry name" value="GNAT"/>
    <property type="match status" value="1"/>
</dbReference>
<comment type="caution">
    <text evidence="2">The sequence shown here is derived from an EMBL/GenBank/DDBJ whole genome shotgun (WGS) entry which is preliminary data.</text>
</comment>
<dbReference type="InterPro" id="IPR051531">
    <property type="entry name" value="N-acetyltransferase"/>
</dbReference>
<organism evidence="2 3">
    <name type="scientific">Pseudonocardia kunmingensis</name>
    <dbReference type="NCBI Taxonomy" id="630975"/>
    <lineage>
        <taxon>Bacteria</taxon>
        <taxon>Bacillati</taxon>
        <taxon>Actinomycetota</taxon>
        <taxon>Actinomycetes</taxon>
        <taxon>Pseudonocardiales</taxon>
        <taxon>Pseudonocardiaceae</taxon>
        <taxon>Pseudonocardia</taxon>
    </lineage>
</organism>
<dbReference type="InterPro" id="IPR000182">
    <property type="entry name" value="GNAT_dom"/>
</dbReference>
<dbReference type="PANTHER" id="PTHR43792">
    <property type="entry name" value="GNAT FAMILY, PUTATIVE (AFU_ORTHOLOGUE AFUA_3G00765)-RELATED-RELATED"/>
    <property type="match status" value="1"/>
</dbReference>
<dbReference type="RefSeq" id="WP_142063811.1">
    <property type="nucleotide sequence ID" value="NZ_VFPA01000007.1"/>
</dbReference>
<evidence type="ECO:0000313" key="2">
    <source>
        <dbReference type="EMBL" id="TQM02167.1"/>
    </source>
</evidence>
<dbReference type="OrthoDB" id="3533156at2"/>